<evidence type="ECO:0000313" key="2">
    <source>
        <dbReference type="Proteomes" id="UP001558613"/>
    </source>
</evidence>
<accession>A0ABR3LAM0</accession>
<dbReference type="PANTHER" id="PTHR15711:SF3">
    <property type="entry name" value="RAP1 GTPASE-ACTIVATING PROTEIN 1"/>
    <property type="match status" value="1"/>
</dbReference>
<evidence type="ECO:0000313" key="1">
    <source>
        <dbReference type="EMBL" id="KAL1249950.1"/>
    </source>
</evidence>
<organism evidence="1 2">
    <name type="scientific">Cirrhinus molitorella</name>
    <name type="common">mud carp</name>
    <dbReference type="NCBI Taxonomy" id="172907"/>
    <lineage>
        <taxon>Eukaryota</taxon>
        <taxon>Metazoa</taxon>
        <taxon>Chordata</taxon>
        <taxon>Craniata</taxon>
        <taxon>Vertebrata</taxon>
        <taxon>Euteleostomi</taxon>
        <taxon>Actinopterygii</taxon>
        <taxon>Neopterygii</taxon>
        <taxon>Teleostei</taxon>
        <taxon>Ostariophysi</taxon>
        <taxon>Cypriniformes</taxon>
        <taxon>Cyprinidae</taxon>
        <taxon>Labeoninae</taxon>
        <taxon>Labeonini</taxon>
        <taxon>Cirrhinus</taxon>
    </lineage>
</organism>
<keyword evidence="2" id="KW-1185">Reference proteome</keyword>
<name>A0ABR3LAM0_9TELE</name>
<sequence length="191" mass="21497">MNEKWGAVTGATKSGQSQPLSPLFAKKAVLSLFFTQLYPLTKMPQRKRSFTFGAYGGVDKTFSRARSLWKQDGGEPCISNTLDPSLFQPSLPHTGPAFLKSNRMDEQRCTLPPPLKTEEDYIPYPSVHEVLGRKSPFPLILLPQFGGYWIEGTNHEMSNGIDLDQLLSPNSRFKLECNTTAKIYRKHFLGK</sequence>
<dbReference type="PANTHER" id="PTHR15711">
    <property type="entry name" value="RAP GTPASE-ACTIVATING PROTEIN"/>
    <property type="match status" value="1"/>
</dbReference>
<dbReference type="Proteomes" id="UP001558613">
    <property type="component" value="Unassembled WGS sequence"/>
</dbReference>
<comment type="caution">
    <text evidence="1">The sequence shown here is derived from an EMBL/GenBank/DDBJ whole genome shotgun (WGS) entry which is preliminary data.</text>
</comment>
<proteinExistence type="predicted"/>
<dbReference type="EMBL" id="JAYMGO010000023">
    <property type="protein sequence ID" value="KAL1249950.1"/>
    <property type="molecule type" value="Genomic_DNA"/>
</dbReference>
<reference evidence="1 2" key="1">
    <citation type="submission" date="2023-09" db="EMBL/GenBank/DDBJ databases">
        <authorList>
            <person name="Wang M."/>
        </authorList>
    </citation>
    <scope>NUCLEOTIDE SEQUENCE [LARGE SCALE GENOMIC DNA]</scope>
    <source>
        <strain evidence="1">GT-2023</strain>
        <tissue evidence="1">Liver</tissue>
    </source>
</reference>
<dbReference type="InterPro" id="IPR050989">
    <property type="entry name" value="Rap1_Ran_GAP"/>
</dbReference>
<protein>
    <submittedName>
        <fullName evidence="1">Uncharacterized protein</fullName>
    </submittedName>
</protein>
<feature type="non-terminal residue" evidence="1">
    <location>
        <position position="191"/>
    </location>
</feature>
<gene>
    <name evidence="1" type="ORF">QQF64_020955</name>
</gene>